<dbReference type="GO" id="GO:0030178">
    <property type="term" value="P:negative regulation of Wnt signaling pathway"/>
    <property type="evidence" value="ECO:0007669"/>
    <property type="project" value="InterPro"/>
</dbReference>
<organism evidence="13 14">
    <name type="scientific">Wenyingzhuangia marina</name>
    <dbReference type="NCBI Taxonomy" id="1195760"/>
    <lineage>
        <taxon>Bacteria</taxon>
        <taxon>Pseudomonadati</taxon>
        <taxon>Bacteroidota</taxon>
        <taxon>Flavobacteriia</taxon>
        <taxon>Flavobacteriales</taxon>
        <taxon>Flavobacteriaceae</taxon>
        <taxon>Wenyingzhuangia</taxon>
    </lineage>
</organism>
<dbReference type="AlphaFoldDB" id="A0A1M5U4W3"/>
<evidence type="ECO:0000313" key="14">
    <source>
        <dbReference type="Proteomes" id="UP000184109"/>
    </source>
</evidence>
<keyword evidence="14" id="KW-1185">Reference proteome</keyword>
<evidence type="ECO:0000256" key="5">
    <source>
        <dbReference type="ARBA" id="ARBA00022692"/>
    </source>
</evidence>
<dbReference type="Proteomes" id="UP000184109">
    <property type="component" value="Unassembled WGS sequence"/>
</dbReference>
<dbReference type="PANTHER" id="PTHR31120:SF6">
    <property type="entry name" value="METALLOPROTEASE TIKI HOMOLOG"/>
    <property type="match status" value="1"/>
</dbReference>
<evidence type="ECO:0000256" key="10">
    <source>
        <dbReference type="ARBA" id="ARBA00023049"/>
    </source>
</evidence>
<dbReference type="Pfam" id="PF01963">
    <property type="entry name" value="TraB_PrgY_gumN"/>
    <property type="match status" value="1"/>
</dbReference>
<dbReference type="EMBL" id="FQXQ01000002">
    <property type="protein sequence ID" value="SHH57920.1"/>
    <property type="molecule type" value="Genomic_DNA"/>
</dbReference>
<keyword evidence="11" id="KW-0472">Membrane</keyword>
<keyword evidence="5" id="KW-0812">Transmembrane</keyword>
<evidence type="ECO:0000256" key="9">
    <source>
        <dbReference type="ARBA" id="ARBA00022989"/>
    </source>
</evidence>
<dbReference type="InterPro" id="IPR002816">
    <property type="entry name" value="TraB/PrgY/GumN_fam"/>
</dbReference>
<keyword evidence="8" id="KW-0378">Hydrolase</keyword>
<sequence>MKNNLLLIITFLIFLSCNGKYNQQESLPKYGLLWKITGNGIQSPSYLFGTFHEQGGMSVLDSIQSFDSIFISTDQFICEMDLRNAVKLLTKKKDSKSNSYLKPWPNADSTYVNLLTDKQKSILDSAINKDESLRIIREWNLRPVQALSFIKYQSQKNAKINKFPSKDNSYYDSVRTIILDVYLQQQANKYNMNIEELDSMEEFQKLNDSINSRLPTMSYKSEVEFMIYSIQNYQKIDSLQKEYINKLLTLYLQQDIALIGQQQKEVNRHNNMIMSFLGNENFIEIQEKMLIDERNNFWMKKITNLIIDNSCFIAVGAGHLGGEKGLINQLRNLNYSVVSVEKTKK</sequence>
<evidence type="ECO:0000256" key="1">
    <source>
        <dbReference type="ARBA" id="ARBA00001936"/>
    </source>
</evidence>
<evidence type="ECO:0000256" key="4">
    <source>
        <dbReference type="ARBA" id="ARBA00022670"/>
    </source>
</evidence>
<dbReference type="OrthoDB" id="9798714at2"/>
<dbReference type="PROSITE" id="PS51257">
    <property type="entry name" value="PROKAR_LIPOPROTEIN"/>
    <property type="match status" value="1"/>
</dbReference>
<evidence type="ECO:0000256" key="7">
    <source>
        <dbReference type="ARBA" id="ARBA00022729"/>
    </source>
</evidence>
<evidence type="ECO:0000256" key="11">
    <source>
        <dbReference type="ARBA" id="ARBA00023136"/>
    </source>
</evidence>
<dbReference type="STRING" id="1195760.SAMN05444281_1031"/>
<evidence type="ECO:0000256" key="8">
    <source>
        <dbReference type="ARBA" id="ARBA00022801"/>
    </source>
</evidence>
<keyword evidence="9" id="KW-1133">Transmembrane helix</keyword>
<gene>
    <name evidence="13" type="ORF">SAMN05444281_1031</name>
</gene>
<comment type="subcellular location">
    <subcellularLocation>
        <location evidence="3">Membrane</location>
        <topology evidence="3">Single-pass type I membrane protein</topology>
    </subcellularLocation>
</comment>
<evidence type="ECO:0000256" key="3">
    <source>
        <dbReference type="ARBA" id="ARBA00004479"/>
    </source>
</evidence>
<comment type="cofactor">
    <cofactor evidence="2">
        <name>Co(2+)</name>
        <dbReference type="ChEBI" id="CHEBI:48828"/>
    </cofactor>
</comment>
<protein>
    <submittedName>
        <fullName evidence="13">Uncharacterized conserved protein YbaP, TraB family</fullName>
    </submittedName>
</protein>
<keyword evidence="4" id="KW-0645">Protease</keyword>
<proteinExistence type="predicted"/>
<dbReference type="PANTHER" id="PTHR31120">
    <property type="entry name" value="METALLOPROTEASE TIKI"/>
    <property type="match status" value="1"/>
</dbReference>
<dbReference type="GO" id="GO:0004222">
    <property type="term" value="F:metalloendopeptidase activity"/>
    <property type="evidence" value="ECO:0007669"/>
    <property type="project" value="TreeGrafter"/>
</dbReference>
<evidence type="ECO:0000256" key="2">
    <source>
        <dbReference type="ARBA" id="ARBA00001941"/>
    </source>
</evidence>
<dbReference type="CDD" id="cd14789">
    <property type="entry name" value="Tiki"/>
    <property type="match status" value="1"/>
</dbReference>
<keyword evidence="7" id="KW-0732">Signal</keyword>
<accession>A0A1M5U4W3</accession>
<keyword evidence="12" id="KW-0325">Glycoprotein</keyword>
<evidence type="ECO:0000256" key="12">
    <source>
        <dbReference type="ARBA" id="ARBA00023180"/>
    </source>
</evidence>
<reference evidence="14" key="1">
    <citation type="submission" date="2016-11" db="EMBL/GenBank/DDBJ databases">
        <authorList>
            <person name="Varghese N."/>
            <person name="Submissions S."/>
        </authorList>
    </citation>
    <scope>NUCLEOTIDE SEQUENCE [LARGE SCALE GENOMIC DNA]</scope>
    <source>
        <strain evidence="14">DSM 100572</strain>
    </source>
</reference>
<dbReference type="GO" id="GO:0016020">
    <property type="term" value="C:membrane"/>
    <property type="evidence" value="ECO:0007669"/>
    <property type="project" value="UniProtKB-SubCell"/>
</dbReference>
<dbReference type="GO" id="GO:0006508">
    <property type="term" value="P:proteolysis"/>
    <property type="evidence" value="ECO:0007669"/>
    <property type="project" value="UniProtKB-KW"/>
</dbReference>
<dbReference type="GO" id="GO:0046872">
    <property type="term" value="F:metal ion binding"/>
    <property type="evidence" value="ECO:0007669"/>
    <property type="project" value="UniProtKB-KW"/>
</dbReference>
<dbReference type="RefSeq" id="WP_073118980.1">
    <property type="nucleotide sequence ID" value="NZ_BMEN01000002.1"/>
</dbReference>
<evidence type="ECO:0000313" key="13">
    <source>
        <dbReference type="EMBL" id="SHH57920.1"/>
    </source>
</evidence>
<name>A0A1M5U4W3_9FLAO</name>
<keyword evidence="10" id="KW-0482">Metalloprotease</keyword>
<dbReference type="InterPro" id="IPR040230">
    <property type="entry name" value="TIKI1/2-like"/>
</dbReference>
<evidence type="ECO:0000256" key="6">
    <source>
        <dbReference type="ARBA" id="ARBA00022723"/>
    </source>
</evidence>
<comment type="cofactor">
    <cofactor evidence="1">
        <name>Mn(2+)</name>
        <dbReference type="ChEBI" id="CHEBI:29035"/>
    </cofactor>
</comment>
<keyword evidence="6" id="KW-0479">Metal-binding</keyword>